<name>A0A381Z4X0_9ZZZZ</name>
<dbReference type="Pfam" id="PF05992">
    <property type="entry name" value="SbmA_BacA"/>
    <property type="match status" value="1"/>
</dbReference>
<dbReference type="InterPro" id="IPR009248">
    <property type="entry name" value="SbmA_BacA"/>
</dbReference>
<dbReference type="GO" id="GO:0016020">
    <property type="term" value="C:membrane"/>
    <property type="evidence" value="ECO:0007669"/>
    <property type="project" value="InterPro"/>
</dbReference>
<dbReference type="GO" id="GO:1904680">
    <property type="term" value="F:peptide transmembrane transporter activity"/>
    <property type="evidence" value="ECO:0007669"/>
    <property type="project" value="InterPro"/>
</dbReference>
<proteinExistence type="predicted"/>
<gene>
    <name evidence="2" type="ORF">METZ01_LOCUS136845</name>
</gene>
<dbReference type="GO" id="GO:0015833">
    <property type="term" value="P:peptide transport"/>
    <property type="evidence" value="ECO:0007669"/>
    <property type="project" value="InterPro"/>
</dbReference>
<evidence type="ECO:0000313" key="2">
    <source>
        <dbReference type="EMBL" id="SVA83991.1"/>
    </source>
</evidence>
<protein>
    <submittedName>
        <fullName evidence="2">Uncharacterized protein</fullName>
    </submittedName>
</protein>
<dbReference type="EMBL" id="UINC01019869">
    <property type="protein sequence ID" value="SVA83991.1"/>
    <property type="molecule type" value="Genomic_DNA"/>
</dbReference>
<feature type="transmembrane region" description="Helical" evidence="1">
    <location>
        <begin position="12"/>
        <end position="30"/>
    </location>
</feature>
<organism evidence="2">
    <name type="scientific">marine metagenome</name>
    <dbReference type="NCBI Taxonomy" id="408172"/>
    <lineage>
        <taxon>unclassified sequences</taxon>
        <taxon>metagenomes</taxon>
        <taxon>ecological metagenomes</taxon>
    </lineage>
</organism>
<keyword evidence="1" id="KW-0812">Transmembrane</keyword>
<feature type="non-terminal residue" evidence="2">
    <location>
        <position position="97"/>
    </location>
</feature>
<evidence type="ECO:0000256" key="1">
    <source>
        <dbReference type="SAM" id="Phobius"/>
    </source>
</evidence>
<dbReference type="AlphaFoldDB" id="A0A381Z4X0"/>
<reference evidence="2" key="1">
    <citation type="submission" date="2018-05" db="EMBL/GenBank/DDBJ databases">
        <authorList>
            <person name="Lanie J.A."/>
            <person name="Ng W.-L."/>
            <person name="Kazmierczak K.M."/>
            <person name="Andrzejewski T.M."/>
            <person name="Davidsen T.M."/>
            <person name="Wayne K.J."/>
            <person name="Tettelin H."/>
            <person name="Glass J.I."/>
            <person name="Rusch D."/>
            <person name="Podicherti R."/>
            <person name="Tsui H.-C.T."/>
            <person name="Winkler M.E."/>
        </authorList>
    </citation>
    <scope>NUCLEOTIDE SEQUENCE</scope>
</reference>
<accession>A0A381Z4X0</accession>
<keyword evidence="1" id="KW-1133">Transmembrane helix</keyword>
<sequence>MVAAFYKNKEWALWAWGGGGLLVISLWLQVQITVAINTWYGGFYNLLQKAGDYKDNSTEGVTLFYNKLIILSYLTNGFEGEPSFSVLAFPYVLLAVA</sequence>
<keyword evidence="1" id="KW-0472">Membrane</keyword>